<comment type="caution">
    <text evidence="1">The sequence shown here is derived from an EMBL/GenBank/DDBJ whole genome shotgun (WGS) entry which is preliminary data.</text>
</comment>
<reference evidence="1 2" key="1">
    <citation type="journal article" date="2022" name="Genome Biol. Evol.">
        <title>The Spruce Budworm Genome: Reconstructing the Evolutionary History of Antifreeze Proteins.</title>
        <authorList>
            <person name="Beliveau C."/>
            <person name="Gagne P."/>
            <person name="Picq S."/>
            <person name="Vernygora O."/>
            <person name="Keeling C.I."/>
            <person name="Pinkney K."/>
            <person name="Doucet D."/>
            <person name="Wen F."/>
            <person name="Johnston J.S."/>
            <person name="Maaroufi H."/>
            <person name="Boyle B."/>
            <person name="Laroche J."/>
            <person name="Dewar K."/>
            <person name="Juretic N."/>
            <person name="Blackburn G."/>
            <person name="Nisole A."/>
            <person name="Brunet B."/>
            <person name="Brandao M."/>
            <person name="Lumley L."/>
            <person name="Duan J."/>
            <person name="Quan G."/>
            <person name="Lucarotti C.J."/>
            <person name="Roe A.D."/>
            <person name="Sperling F.A.H."/>
            <person name="Levesque R.C."/>
            <person name="Cusson M."/>
        </authorList>
    </citation>
    <scope>NUCLEOTIDE SEQUENCE [LARGE SCALE GENOMIC DNA]</scope>
    <source>
        <strain evidence="1">Glfc:IPQL:Cfum</strain>
    </source>
</reference>
<dbReference type="EMBL" id="CM046130">
    <property type="protein sequence ID" value="KAI8431425.1"/>
    <property type="molecule type" value="Genomic_DNA"/>
</dbReference>
<sequence>MSSKQSSSKQDSRIAKKEVIVTRHKSAQMKRQLRVRDRSMKHLTDLLKSPTRETQTSQPTNVPKNIQKPKTPPKHKNSLLKSVEKVQNLPEKVFKLSKVLRKKVALVEDVEFYPNKRKRTLDVKKVVLKSNNELQMVASIVGSVKRKCRVPNKATSKPESREPSPVYSQLSMAEVISMMDDDLTDEDLMEILTCPSPVWWEDGPGEEYIEEAVFRRTPEPPPESKKEEAVIKMVVEEENKAETIKIPDLSKKSEKFLKKRSKLEGLLGNIKNKNNKVESVNNDSMEDKVVSCSNSVFNEDLVVICSNYRKSKTSNNKTENNEDESRKRTKSESDSDEVIFHDSSMNEDELLRSLENMEIPIDNSQTDVIVIDDDDDDILEITTFDIKKEKSNKDNGNDKINKVKDDLKTLNHTLNVPKNMPVLMQFENREVASPKSFDSTSSKISAASQDIDSISDTNIKFILDEEMDENKINNNISANEKAVLIKKENIKQESSKETNLSTKNMTTYRIVEETTDQKSQIVKNIDVSKENSNQDEKDEKSAKINDYYKKCKKVYQRKDKTDVNKNEVSKVKDENTTVPTKFMFYPPRLHFYYVFSQNSQNPFFHMDPRLHFWSPMDPKGSVWTTLEIPDMSVM</sequence>
<evidence type="ECO:0000313" key="1">
    <source>
        <dbReference type="EMBL" id="KAI8431425.1"/>
    </source>
</evidence>
<dbReference type="Proteomes" id="UP001064048">
    <property type="component" value="Chromosome 30"/>
</dbReference>
<name>A0ACC0K5A0_CHOFU</name>
<organism evidence="1 2">
    <name type="scientific">Choristoneura fumiferana</name>
    <name type="common">Spruce budworm moth</name>
    <name type="synonym">Archips fumiferana</name>
    <dbReference type="NCBI Taxonomy" id="7141"/>
    <lineage>
        <taxon>Eukaryota</taxon>
        <taxon>Metazoa</taxon>
        <taxon>Ecdysozoa</taxon>
        <taxon>Arthropoda</taxon>
        <taxon>Hexapoda</taxon>
        <taxon>Insecta</taxon>
        <taxon>Pterygota</taxon>
        <taxon>Neoptera</taxon>
        <taxon>Endopterygota</taxon>
        <taxon>Lepidoptera</taxon>
        <taxon>Glossata</taxon>
        <taxon>Ditrysia</taxon>
        <taxon>Tortricoidea</taxon>
        <taxon>Tortricidae</taxon>
        <taxon>Tortricinae</taxon>
        <taxon>Choristoneura</taxon>
    </lineage>
</organism>
<accession>A0ACC0K5A0</accession>
<keyword evidence="2" id="KW-1185">Reference proteome</keyword>
<gene>
    <name evidence="1" type="ORF">MSG28_015945</name>
</gene>
<evidence type="ECO:0000313" key="2">
    <source>
        <dbReference type="Proteomes" id="UP001064048"/>
    </source>
</evidence>
<protein>
    <submittedName>
        <fullName evidence="1">Uncharacterized protein</fullName>
    </submittedName>
</protein>
<proteinExistence type="predicted"/>